<keyword evidence="2" id="KW-0238">DNA-binding</keyword>
<evidence type="ECO:0000313" key="5">
    <source>
        <dbReference type="EMBL" id="MCQ8240021.1"/>
    </source>
</evidence>
<dbReference type="SMART" id="SM00342">
    <property type="entry name" value="HTH_ARAC"/>
    <property type="match status" value="1"/>
</dbReference>
<dbReference type="PROSITE" id="PS01124">
    <property type="entry name" value="HTH_ARAC_FAMILY_2"/>
    <property type="match status" value="1"/>
</dbReference>
<proteinExistence type="predicted"/>
<dbReference type="InterPro" id="IPR020449">
    <property type="entry name" value="Tscrpt_reg_AraC-type_HTH"/>
</dbReference>
<dbReference type="PANTHER" id="PTHR46796:SF6">
    <property type="entry name" value="ARAC SUBFAMILY"/>
    <property type="match status" value="1"/>
</dbReference>
<dbReference type="Pfam" id="PF12833">
    <property type="entry name" value="HTH_18"/>
    <property type="match status" value="1"/>
</dbReference>
<name>A0ABT1VUL1_9PROT</name>
<gene>
    <name evidence="5" type="ORF">NFI88_04100</name>
</gene>
<dbReference type="InterPro" id="IPR018062">
    <property type="entry name" value="HTH_AraC-typ_CS"/>
</dbReference>
<dbReference type="InterPro" id="IPR018060">
    <property type="entry name" value="HTH_AraC"/>
</dbReference>
<evidence type="ECO:0000256" key="1">
    <source>
        <dbReference type="ARBA" id="ARBA00023015"/>
    </source>
</evidence>
<keyword evidence="3" id="KW-0804">Transcription</keyword>
<dbReference type="Proteomes" id="UP001524547">
    <property type="component" value="Unassembled WGS sequence"/>
</dbReference>
<keyword evidence="6" id="KW-1185">Reference proteome</keyword>
<reference evidence="5 6" key="1">
    <citation type="submission" date="2022-06" db="EMBL/GenBank/DDBJ databases">
        <title>Rhizosaccharibacter gen. nov. sp. nov. KSS12, endophytic bacteria isolated from sugarcane.</title>
        <authorList>
            <person name="Pitiwittayakul N."/>
        </authorList>
    </citation>
    <scope>NUCLEOTIDE SEQUENCE [LARGE SCALE GENOMIC DNA]</scope>
    <source>
        <strain evidence="5 6">KSS12</strain>
    </source>
</reference>
<dbReference type="SUPFAM" id="SSF46689">
    <property type="entry name" value="Homeodomain-like"/>
    <property type="match status" value="2"/>
</dbReference>
<dbReference type="InterPro" id="IPR050204">
    <property type="entry name" value="AraC_XylS_family_regulators"/>
</dbReference>
<dbReference type="InterPro" id="IPR009057">
    <property type="entry name" value="Homeodomain-like_sf"/>
</dbReference>
<protein>
    <submittedName>
        <fullName evidence="5">AraC family transcriptional regulator</fullName>
    </submittedName>
</protein>
<dbReference type="PANTHER" id="PTHR46796">
    <property type="entry name" value="HTH-TYPE TRANSCRIPTIONAL ACTIVATOR RHAS-RELATED"/>
    <property type="match status" value="1"/>
</dbReference>
<feature type="domain" description="HTH araC/xylS-type" evidence="4">
    <location>
        <begin position="208"/>
        <end position="306"/>
    </location>
</feature>
<evidence type="ECO:0000259" key="4">
    <source>
        <dbReference type="PROSITE" id="PS01124"/>
    </source>
</evidence>
<comment type="caution">
    <text evidence="5">The sequence shown here is derived from an EMBL/GenBank/DDBJ whole genome shotgun (WGS) entry which is preliminary data.</text>
</comment>
<dbReference type="RefSeq" id="WP_422918750.1">
    <property type="nucleotide sequence ID" value="NZ_JAMZEJ010000002.1"/>
</dbReference>
<dbReference type="Gene3D" id="1.10.10.60">
    <property type="entry name" value="Homeodomain-like"/>
    <property type="match status" value="2"/>
</dbReference>
<evidence type="ECO:0000256" key="3">
    <source>
        <dbReference type="ARBA" id="ARBA00023163"/>
    </source>
</evidence>
<accession>A0ABT1VUL1</accession>
<sequence length="307" mass="33698">MIPEPAHRYSPHSARCAAAKPNRLLETSAGSEWASVLIDRHEGAGQGATFETHPTTDLTLVVATAGHHQIDVLAHGRWRSAFYQPGHAGMTPPGETARLRWRTAPGDQPFQTLHLYLPGSLAAAVAEEYRRIGERIAPERLSVLAFRDATVERHAKTLLAAHRAGAPDLYAAGAAHWLVTHLLSRQARWGYIADDPRLAATITDRRLARVIEFMSAHLDRAMTLEELAREAGISVHHFGRRFRESTGLGPAAYLTTLRMAQARLLLETTDLAVAEVAARCGYSRASAFATAFARHAGMAPRRYRRSA</sequence>
<keyword evidence="1" id="KW-0805">Transcription regulation</keyword>
<dbReference type="PROSITE" id="PS00041">
    <property type="entry name" value="HTH_ARAC_FAMILY_1"/>
    <property type="match status" value="1"/>
</dbReference>
<dbReference type="EMBL" id="JAMZEJ010000002">
    <property type="protein sequence ID" value="MCQ8240021.1"/>
    <property type="molecule type" value="Genomic_DNA"/>
</dbReference>
<evidence type="ECO:0000313" key="6">
    <source>
        <dbReference type="Proteomes" id="UP001524547"/>
    </source>
</evidence>
<evidence type="ECO:0000256" key="2">
    <source>
        <dbReference type="ARBA" id="ARBA00023125"/>
    </source>
</evidence>
<organism evidence="5 6">
    <name type="scientific">Rhizosaccharibacter radicis</name>
    <dbReference type="NCBI Taxonomy" id="2782605"/>
    <lineage>
        <taxon>Bacteria</taxon>
        <taxon>Pseudomonadati</taxon>
        <taxon>Pseudomonadota</taxon>
        <taxon>Alphaproteobacteria</taxon>
        <taxon>Acetobacterales</taxon>
        <taxon>Acetobacteraceae</taxon>
        <taxon>Rhizosaccharibacter</taxon>
    </lineage>
</organism>
<dbReference type="PRINTS" id="PR00032">
    <property type="entry name" value="HTHARAC"/>
</dbReference>